<evidence type="ECO:0000259" key="3">
    <source>
        <dbReference type="Pfam" id="PF07859"/>
    </source>
</evidence>
<feature type="compositionally biased region" description="Basic residues" evidence="2">
    <location>
        <begin position="656"/>
        <end position="671"/>
    </location>
</feature>
<dbReference type="EMBL" id="KL584750">
    <property type="protein sequence ID" value="KEQ99688.1"/>
    <property type="molecule type" value="Genomic_DNA"/>
</dbReference>
<dbReference type="Proteomes" id="UP000030641">
    <property type="component" value="Unassembled WGS sequence"/>
</dbReference>
<accession>A0A074YPI2</accession>
<sequence>MVLSTLGVAADVTPSVIETFFSHASLGAYLNRKPLKGKPTAHVSYHEGLRLIRQFLHYASQHTVEDIQAFTGQWVPTPTWVKLEEVAISEAHLKRSADLVKAQLGPAGLQRVGGQDWWQWRRPELALKGEWIEMRQDYNDRVATENKSDRVILYVHGGAYYFGSVDEHRYQMQRHARKLKARLFAPRYRLAPQFPFPCGLHDCIAAYLHVIEQCDPSTVLLGGDSAGGGMVINMLVTLRDQGLPLPAGALLLSPWVDLTHSFPSVAGEGDFDYIPANGFHHRPSMAWPPPNANDLKDIKSPQLNSPRRSKEEKKKLEREATQGFTTEDMPPIGEATDTATAGQTFRPRAKSVPGGEHLSIELDGKLIELTDQIQMYTTNDMLAHPMVSPVMQPSLGGLPPLLIQTGGGELLRDEQIYIAHKAANPAAYLPSKKVMDEFDPNREILNRYPPTHVVLQVWDDLCHVPHTLSFTRPAKYMYRSVAQFGAWALACAQDQAITILDDDAISIISTQSSDESDKDSSDEKIDRGRTMDKKFPDALGTPIRAHAVSTASGSVGKAGDPLPPFQGHMVRQRVDRHGVTYPLAAPSDLQCLQLDPNTIGMIKPGPVRKWISKKAEWDVKYGKDKRAIQKQRMKEMAEGYDTFKAGDVPPPTALAGRRKKDMPGQKTRKGKSWGLAMWSGWGSKHDEDTIGREQKVNRAPTQSVAVPQAGAGVSKVDPEEAAKIEASPMVRPSPTFDRSMSPSYRTVTNLGQTGLPHRPMSSSTVPPTPPPKDEPRGKEAIRDDELHLAPYGMHTKVPGSENTFLSNNSARPHNGEVAYPFKLKNEAATASTVTLDSAAHVRPMGRGDGESVVESSRPTTGKGVSVMGGSEDVIIANEPGVGVYETETGLREKGKGRAADNEVEGGAARPALQTFVTAQEF</sequence>
<dbReference type="InterPro" id="IPR013094">
    <property type="entry name" value="AB_hydrolase_3"/>
</dbReference>
<dbReference type="InterPro" id="IPR029058">
    <property type="entry name" value="AB_hydrolase_fold"/>
</dbReference>
<feature type="region of interest" description="Disordered" evidence="2">
    <location>
        <begin position="697"/>
        <end position="778"/>
    </location>
</feature>
<evidence type="ECO:0000256" key="2">
    <source>
        <dbReference type="SAM" id="MobiDB-lite"/>
    </source>
</evidence>
<organism evidence="4 5">
    <name type="scientific">Aureobasidium subglaciale (strain EXF-2481)</name>
    <name type="common">Aureobasidium pullulans var. subglaciale</name>
    <dbReference type="NCBI Taxonomy" id="1043005"/>
    <lineage>
        <taxon>Eukaryota</taxon>
        <taxon>Fungi</taxon>
        <taxon>Dikarya</taxon>
        <taxon>Ascomycota</taxon>
        <taxon>Pezizomycotina</taxon>
        <taxon>Dothideomycetes</taxon>
        <taxon>Dothideomycetidae</taxon>
        <taxon>Dothideales</taxon>
        <taxon>Saccotheciaceae</taxon>
        <taxon>Aureobasidium</taxon>
    </lineage>
</organism>
<feature type="region of interest" description="Disordered" evidence="2">
    <location>
        <begin position="840"/>
        <end position="867"/>
    </location>
</feature>
<dbReference type="SUPFAM" id="SSF53474">
    <property type="entry name" value="alpha/beta-Hydrolases"/>
    <property type="match status" value="1"/>
</dbReference>
<feature type="compositionally biased region" description="Basic and acidic residues" evidence="2">
    <location>
        <begin position="308"/>
        <end position="320"/>
    </location>
</feature>
<dbReference type="AlphaFoldDB" id="A0A074YPI2"/>
<feature type="compositionally biased region" description="Polar residues" evidence="2">
    <location>
        <begin position="736"/>
        <end position="752"/>
    </location>
</feature>
<feature type="compositionally biased region" description="Basic and acidic residues" evidence="2">
    <location>
        <begin position="518"/>
        <end position="536"/>
    </location>
</feature>
<evidence type="ECO:0000313" key="4">
    <source>
        <dbReference type="EMBL" id="KEQ99688.1"/>
    </source>
</evidence>
<evidence type="ECO:0000313" key="5">
    <source>
        <dbReference type="Proteomes" id="UP000030641"/>
    </source>
</evidence>
<feature type="region of interest" description="Disordered" evidence="2">
    <location>
        <begin position="511"/>
        <end position="536"/>
    </location>
</feature>
<evidence type="ECO:0000256" key="1">
    <source>
        <dbReference type="ARBA" id="ARBA00022801"/>
    </source>
</evidence>
<dbReference type="RefSeq" id="XP_013348304.1">
    <property type="nucleotide sequence ID" value="XM_013492850.1"/>
</dbReference>
<feature type="domain" description="Alpha/beta hydrolase fold-3" evidence="3">
    <location>
        <begin position="152"/>
        <end position="265"/>
    </location>
</feature>
<keyword evidence="1" id="KW-0378">Hydrolase</keyword>
<protein>
    <recommendedName>
        <fullName evidence="3">Alpha/beta hydrolase fold-3 domain-containing protein</fullName>
    </recommendedName>
</protein>
<dbReference type="STRING" id="1043005.A0A074YPI2"/>
<proteinExistence type="predicted"/>
<dbReference type="GeneID" id="25371337"/>
<dbReference type="Pfam" id="PF07859">
    <property type="entry name" value="Abhydrolase_3"/>
    <property type="match status" value="2"/>
</dbReference>
<keyword evidence="5" id="KW-1185">Reference proteome</keyword>
<name>A0A074YPI2_AURSE</name>
<dbReference type="InterPro" id="IPR050300">
    <property type="entry name" value="GDXG_lipolytic_enzyme"/>
</dbReference>
<gene>
    <name evidence="4" type="ORF">AUEXF2481DRAFT_76278</name>
</gene>
<dbReference type="OrthoDB" id="2336090at2759"/>
<reference evidence="4 5" key="1">
    <citation type="journal article" date="2014" name="BMC Genomics">
        <title>Genome sequencing of four Aureobasidium pullulans varieties: biotechnological potential, stress tolerance, and description of new species.</title>
        <authorList>
            <person name="Gostin Ar C."/>
            <person name="Ohm R.A."/>
            <person name="Kogej T."/>
            <person name="Sonjak S."/>
            <person name="Turk M."/>
            <person name="Zajc J."/>
            <person name="Zalar P."/>
            <person name="Grube M."/>
            <person name="Sun H."/>
            <person name="Han J."/>
            <person name="Sharma A."/>
            <person name="Chiniquy J."/>
            <person name="Ngan C.Y."/>
            <person name="Lipzen A."/>
            <person name="Barry K."/>
            <person name="Grigoriev I.V."/>
            <person name="Gunde-Cimerman N."/>
        </authorList>
    </citation>
    <scope>NUCLEOTIDE SEQUENCE [LARGE SCALE GENOMIC DNA]</scope>
    <source>
        <strain evidence="4 5">EXF-2481</strain>
    </source>
</reference>
<dbReference type="PANTHER" id="PTHR48081:SF19">
    <property type="entry name" value="AB HYDROLASE SUPERFAMILY PROTEIN C4A8.06C"/>
    <property type="match status" value="1"/>
</dbReference>
<dbReference type="OMA" id="PHWVRTE"/>
<dbReference type="InParanoid" id="A0A074YPI2"/>
<feature type="domain" description="Alpha/beta hydrolase fold-3" evidence="3">
    <location>
        <begin position="373"/>
        <end position="423"/>
    </location>
</feature>
<feature type="region of interest" description="Disordered" evidence="2">
    <location>
        <begin position="642"/>
        <end position="680"/>
    </location>
</feature>
<feature type="region of interest" description="Disordered" evidence="2">
    <location>
        <begin position="284"/>
        <end position="356"/>
    </location>
</feature>
<dbReference type="Gene3D" id="3.40.50.1820">
    <property type="entry name" value="alpha/beta hydrolase"/>
    <property type="match status" value="1"/>
</dbReference>
<dbReference type="PANTHER" id="PTHR48081">
    <property type="entry name" value="AB HYDROLASE SUPERFAMILY PROTEIN C4A8.06C"/>
    <property type="match status" value="1"/>
</dbReference>
<dbReference type="GO" id="GO:0016787">
    <property type="term" value="F:hydrolase activity"/>
    <property type="evidence" value="ECO:0007669"/>
    <property type="project" value="UniProtKB-KW"/>
</dbReference>
<dbReference type="HOGENOM" id="CLU_004893_0_0_1"/>